<accession>A0ABQ3EB12</accession>
<evidence type="ECO:0000256" key="1">
    <source>
        <dbReference type="SAM" id="SignalP"/>
    </source>
</evidence>
<feature type="signal peptide" evidence="1">
    <location>
        <begin position="1"/>
        <end position="25"/>
    </location>
</feature>
<sequence length="207" mass="22812">MYPFQKTRVVPLAFLIALLAGCAHQQPSPQPSESERLAADYPDAEKMALSGNKEGHHARVVATGLDQPTHEVEPDVYRDRDASRVEVMRGGRYALVTANATLQQRNLLEQTVNVSIPASMSPSVEDGLRYTLQHTGYSLCAPQGEPQQLLYSRPLPAAHFRLGPMPLREALQVLAGSAFEVQADPIARTICYQVRDQRLIEETGHDG</sequence>
<organism evidence="2 3">
    <name type="scientific">Salinicola rhizosphaerae</name>
    <dbReference type="NCBI Taxonomy" id="1443141"/>
    <lineage>
        <taxon>Bacteria</taxon>
        <taxon>Pseudomonadati</taxon>
        <taxon>Pseudomonadota</taxon>
        <taxon>Gammaproteobacteria</taxon>
        <taxon>Oceanospirillales</taxon>
        <taxon>Halomonadaceae</taxon>
        <taxon>Salinicola</taxon>
    </lineage>
</organism>
<name>A0ABQ3EB12_9GAMM</name>
<protein>
    <submittedName>
        <fullName evidence="2">Lipoprotein</fullName>
    </submittedName>
</protein>
<feature type="chain" id="PRO_5047403218" evidence="1">
    <location>
        <begin position="26"/>
        <end position="207"/>
    </location>
</feature>
<dbReference type="Proteomes" id="UP000646745">
    <property type="component" value="Unassembled WGS sequence"/>
</dbReference>
<keyword evidence="1" id="KW-0732">Signal</keyword>
<keyword evidence="2" id="KW-0449">Lipoprotein</keyword>
<evidence type="ECO:0000313" key="3">
    <source>
        <dbReference type="Proteomes" id="UP000646745"/>
    </source>
</evidence>
<dbReference type="NCBIfam" id="TIGR03748">
    <property type="entry name" value="conj_PilL"/>
    <property type="match status" value="1"/>
</dbReference>
<proteinExistence type="predicted"/>
<evidence type="ECO:0000313" key="2">
    <source>
        <dbReference type="EMBL" id="GHB26712.1"/>
    </source>
</evidence>
<comment type="caution">
    <text evidence="2">The sequence shown here is derived from an EMBL/GenBank/DDBJ whole genome shotgun (WGS) entry which is preliminary data.</text>
</comment>
<dbReference type="InterPro" id="IPR022260">
    <property type="entry name" value="Integr_conj_element_PilL"/>
</dbReference>
<dbReference type="PROSITE" id="PS51257">
    <property type="entry name" value="PROKAR_LIPOPROTEIN"/>
    <property type="match status" value="1"/>
</dbReference>
<reference evidence="3" key="1">
    <citation type="journal article" date="2019" name="Int. J. Syst. Evol. Microbiol.">
        <title>The Global Catalogue of Microorganisms (GCM) 10K type strain sequencing project: providing services to taxonomists for standard genome sequencing and annotation.</title>
        <authorList>
            <consortium name="The Broad Institute Genomics Platform"/>
            <consortium name="The Broad Institute Genome Sequencing Center for Infectious Disease"/>
            <person name="Wu L."/>
            <person name="Ma J."/>
        </authorList>
    </citation>
    <scope>NUCLEOTIDE SEQUENCE [LARGE SCALE GENOMIC DNA]</scope>
    <source>
        <strain evidence="3">KCTC 32998</strain>
    </source>
</reference>
<gene>
    <name evidence="2" type="ORF">GCM10009038_26710</name>
</gene>
<dbReference type="EMBL" id="BMZI01000006">
    <property type="protein sequence ID" value="GHB26712.1"/>
    <property type="molecule type" value="Genomic_DNA"/>
</dbReference>
<keyword evidence="3" id="KW-1185">Reference proteome</keyword>